<evidence type="ECO:0008006" key="3">
    <source>
        <dbReference type="Google" id="ProtNLM"/>
    </source>
</evidence>
<dbReference type="EMBL" id="JBIQWL010000004">
    <property type="protein sequence ID" value="MFH8251246.1"/>
    <property type="molecule type" value="Genomic_DNA"/>
</dbReference>
<evidence type="ECO:0000313" key="2">
    <source>
        <dbReference type="Proteomes" id="UP001610861"/>
    </source>
</evidence>
<accession>A0ABW7Q8P5</accession>
<comment type="caution">
    <text evidence="1">The sequence shown here is derived from an EMBL/GenBank/DDBJ whole genome shotgun (WGS) entry which is preliminary data.</text>
</comment>
<evidence type="ECO:0000313" key="1">
    <source>
        <dbReference type="EMBL" id="MFH8251246.1"/>
    </source>
</evidence>
<organism evidence="1 2">
    <name type="scientific">Microbacterium alkaliflavum</name>
    <dbReference type="NCBI Taxonomy" id="3248839"/>
    <lineage>
        <taxon>Bacteria</taxon>
        <taxon>Bacillati</taxon>
        <taxon>Actinomycetota</taxon>
        <taxon>Actinomycetes</taxon>
        <taxon>Micrococcales</taxon>
        <taxon>Microbacteriaceae</taxon>
        <taxon>Microbacterium</taxon>
    </lineage>
</organism>
<gene>
    <name evidence="1" type="ORF">ACH3VR_12820</name>
</gene>
<dbReference type="RefSeq" id="WP_397556698.1">
    <property type="nucleotide sequence ID" value="NZ_JBIQWL010000004.1"/>
</dbReference>
<reference evidence="1 2" key="1">
    <citation type="submission" date="2024-09" db="EMBL/GenBank/DDBJ databases">
        <authorList>
            <person name="Pan X."/>
        </authorList>
    </citation>
    <scope>NUCLEOTIDE SEQUENCE [LARGE SCALE GENOMIC DNA]</scope>
    <source>
        <strain evidence="1 2">B2969</strain>
    </source>
</reference>
<sequence length="89" mass="10154">MADDGLEVAMRSEAMFGVCTLRVEVQPEHLLITITTSRSLDASAQRFFISRPRRVASTREALELTEDFLHSFGVWQEELRPATPRHSDH</sequence>
<protein>
    <recommendedName>
        <fullName evidence="3">DUF3467 domain-containing protein</fullName>
    </recommendedName>
</protein>
<name>A0ABW7Q8P5_9MICO</name>
<dbReference type="Proteomes" id="UP001610861">
    <property type="component" value="Unassembled WGS sequence"/>
</dbReference>
<proteinExistence type="predicted"/>
<keyword evidence="2" id="KW-1185">Reference proteome</keyword>